<dbReference type="SFLD" id="SFLDS00003">
    <property type="entry name" value="Haloacid_Dehalogenase"/>
    <property type="match status" value="1"/>
</dbReference>
<dbReference type="EMBL" id="NXIE01000003">
    <property type="protein sequence ID" value="RXK12816.1"/>
    <property type="molecule type" value="Genomic_DNA"/>
</dbReference>
<dbReference type="Proteomes" id="UP000289718">
    <property type="component" value="Unassembled WGS sequence"/>
</dbReference>
<dbReference type="InterPro" id="IPR023214">
    <property type="entry name" value="HAD_sf"/>
</dbReference>
<dbReference type="GO" id="GO:0006281">
    <property type="term" value="P:DNA repair"/>
    <property type="evidence" value="ECO:0007669"/>
    <property type="project" value="TreeGrafter"/>
</dbReference>
<sequence>MKKQGVIFDLDGTLIDSLMDIALCTNIVLKEFDLPEHPLEEYKYFVGGGADILIKNALPKNSENELAKKVLNRFKKVYDQEIHHNTKPYEGIYELLELLDKNKYQVGVLSNKPHEFTIKYVKDFFSKYSNIIEVHGSKENVPKKPNPQAAVEIAEAFNLKCEDIFFVGDSDVDMKTAKNSKMKAVGVSWGFRGTDELIENGADYIVKTPLDIYNLLK</sequence>
<name>A0A4Q1B2G3_9BACT</name>
<dbReference type="Pfam" id="PF13419">
    <property type="entry name" value="HAD_2"/>
    <property type="match status" value="1"/>
</dbReference>
<gene>
    <name evidence="5" type="ORF">CP965_09595</name>
</gene>
<comment type="similarity">
    <text evidence="3">Belongs to the HAD-like hydrolase superfamily. CbbY/CbbZ/Gph/YieH family.</text>
</comment>
<dbReference type="PANTHER" id="PTHR43434:SF1">
    <property type="entry name" value="PHOSPHOGLYCOLATE PHOSPHATASE"/>
    <property type="match status" value="1"/>
</dbReference>
<comment type="caution">
    <text evidence="5">The sequence shown here is derived from an EMBL/GenBank/DDBJ whole genome shotgun (WGS) entry which is preliminary data.</text>
</comment>
<dbReference type="Gene3D" id="1.10.150.240">
    <property type="entry name" value="Putative phosphatase, domain 2"/>
    <property type="match status" value="1"/>
</dbReference>
<evidence type="ECO:0000313" key="5">
    <source>
        <dbReference type="EMBL" id="RXK12816.1"/>
    </source>
</evidence>
<comment type="pathway">
    <text evidence="2">Organic acid metabolism; glycolate biosynthesis; glycolate from 2-phosphoglycolate: step 1/1.</text>
</comment>
<accession>A0A4Q1B2G3</accession>
<keyword evidence="6" id="KW-1185">Reference proteome</keyword>
<dbReference type="EC" id="3.1.3.18" evidence="4"/>
<proteinExistence type="inferred from homology"/>
<dbReference type="InterPro" id="IPR041492">
    <property type="entry name" value="HAD_2"/>
</dbReference>
<dbReference type="NCBIfam" id="TIGR01509">
    <property type="entry name" value="HAD-SF-IA-v3"/>
    <property type="match status" value="1"/>
</dbReference>
<evidence type="ECO:0000256" key="4">
    <source>
        <dbReference type="ARBA" id="ARBA00013078"/>
    </source>
</evidence>
<dbReference type="InterPro" id="IPR006439">
    <property type="entry name" value="HAD-SF_hydro_IA"/>
</dbReference>
<reference evidence="5 6" key="1">
    <citation type="submission" date="2017-09" db="EMBL/GenBank/DDBJ databases">
        <title>Genomics of the genus Arcobacter.</title>
        <authorList>
            <person name="Perez-Cataluna A."/>
            <person name="Figueras M.J."/>
            <person name="Salas-Masso N."/>
        </authorList>
    </citation>
    <scope>NUCLEOTIDE SEQUENCE [LARGE SCALE GENOMIC DNA]</scope>
    <source>
        <strain evidence="5 6">F156-34</strain>
    </source>
</reference>
<dbReference type="NCBIfam" id="TIGR01549">
    <property type="entry name" value="HAD-SF-IA-v1"/>
    <property type="match status" value="1"/>
</dbReference>
<dbReference type="InterPro" id="IPR050155">
    <property type="entry name" value="HAD-like_hydrolase_sf"/>
</dbReference>
<dbReference type="GO" id="GO:0005829">
    <property type="term" value="C:cytosol"/>
    <property type="evidence" value="ECO:0007669"/>
    <property type="project" value="TreeGrafter"/>
</dbReference>
<dbReference type="PANTHER" id="PTHR43434">
    <property type="entry name" value="PHOSPHOGLYCOLATE PHOSPHATASE"/>
    <property type="match status" value="1"/>
</dbReference>
<dbReference type="InterPro" id="IPR023198">
    <property type="entry name" value="PGP-like_dom2"/>
</dbReference>
<dbReference type="AlphaFoldDB" id="A0A4Q1B2G3"/>
<protein>
    <recommendedName>
        <fullName evidence="4">phosphoglycolate phosphatase</fullName>
        <ecNumber evidence="4">3.1.3.18</ecNumber>
    </recommendedName>
</protein>
<keyword evidence="5" id="KW-0378">Hydrolase</keyword>
<evidence type="ECO:0000256" key="3">
    <source>
        <dbReference type="ARBA" id="ARBA00006171"/>
    </source>
</evidence>
<dbReference type="RefSeq" id="WP_129061871.1">
    <property type="nucleotide sequence ID" value="NZ_NXIE01000003.1"/>
</dbReference>
<evidence type="ECO:0000256" key="1">
    <source>
        <dbReference type="ARBA" id="ARBA00000830"/>
    </source>
</evidence>
<dbReference type="SFLD" id="SFLDG01129">
    <property type="entry name" value="C1.5:_HAD__Beta-PGM__Phosphata"/>
    <property type="match status" value="1"/>
</dbReference>
<dbReference type="SUPFAM" id="SSF56784">
    <property type="entry name" value="HAD-like"/>
    <property type="match status" value="1"/>
</dbReference>
<dbReference type="OrthoDB" id="9792518at2"/>
<organism evidence="5 6">
    <name type="scientific">Halarcobacter mediterraneus</name>
    <dbReference type="NCBI Taxonomy" id="2023153"/>
    <lineage>
        <taxon>Bacteria</taxon>
        <taxon>Pseudomonadati</taxon>
        <taxon>Campylobacterota</taxon>
        <taxon>Epsilonproteobacteria</taxon>
        <taxon>Campylobacterales</taxon>
        <taxon>Arcobacteraceae</taxon>
        <taxon>Halarcobacter</taxon>
    </lineage>
</organism>
<dbReference type="InterPro" id="IPR006549">
    <property type="entry name" value="HAD-SF_hydro_IIIA"/>
</dbReference>
<dbReference type="InterPro" id="IPR036412">
    <property type="entry name" value="HAD-like_sf"/>
</dbReference>
<dbReference type="GO" id="GO:0008967">
    <property type="term" value="F:phosphoglycolate phosphatase activity"/>
    <property type="evidence" value="ECO:0007669"/>
    <property type="project" value="UniProtKB-EC"/>
</dbReference>
<comment type="catalytic activity">
    <reaction evidence="1">
        <text>2-phosphoglycolate + H2O = glycolate + phosphate</text>
        <dbReference type="Rhea" id="RHEA:14369"/>
        <dbReference type="ChEBI" id="CHEBI:15377"/>
        <dbReference type="ChEBI" id="CHEBI:29805"/>
        <dbReference type="ChEBI" id="CHEBI:43474"/>
        <dbReference type="ChEBI" id="CHEBI:58033"/>
        <dbReference type="EC" id="3.1.3.18"/>
    </reaction>
</comment>
<evidence type="ECO:0000313" key="6">
    <source>
        <dbReference type="Proteomes" id="UP000289718"/>
    </source>
</evidence>
<evidence type="ECO:0000256" key="2">
    <source>
        <dbReference type="ARBA" id="ARBA00004818"/>
    </source>
</evidence>
<dbReference type="Gene3D" id="3.40.50.1000">
    <property type="entry name" value="HAD superfamily/HAD-like"/>
    <property type="match status" value="1"/>
</dbReference>
<dbReference type="NCBIfam" id="TIGR01662">
    <property type="entry name" value="HAD-SF-IIIA"/>
    <property type="match status" value="1"/>
</dbReference>